<proteinExistence type="predicted"/>
<comment type="caution">
    <text evidence="1">The sequence shown here is derived from an EMBL/GenBank/DDBJ whole genome shotgun (WGS) entry which is preliminary data.</text>
</comment>
<keyword evidence="2" id="KW-1185">Reference proteome</keyword>
<reference evidence="2" key="1">
    <citation type="journal article" date="2019" name="Int. J. Syst. Evol. Microbiol.">
        <title>The Global Catalogue of Microorganisms (GCM) 10K type strain sequencing project: providing services to taxonomists for standard genome sequencing and annotation.</title>
        <authorList>
            <consortium name="The Broad Institute Genomics Platform"/>
            <consortium name="The Broad Institute Genome Sequencing Center for Infectious Disease"/>
            <person name="Wu L."/>
            <person name="Ma J."/>
        </authorList>
    </citation>
    <scope>NUCLEOTIDE SEQUENCE [LARGE SCALE GENOMIC DNA]</scope>
    <source>
        <strain evidence="2">KCTC 52277</strain>
    </source>
</reference>
<accession>A0ABV7G9G5</accession>
<organism evidence="1 2">
    <name type="scientific">Shewanella submarina</name>
    <dbReference type="NCBI Taxonomy" id="2016376"/>
    <lineage>
        <taxon>Bacteria</taxon>
        <taxon>Pseudomonadati</taxon>
        <taxon>Pseudomonadota</taxon>
        <taxon>Gammaproteobacteria</taxon>
        <taxon>Alteromonadales</taxon>
        <taxon>Shewanellaceae</taxon>
        <taxon>Shewanella</taxon>
    </lineage>
</organism>
<evidence type="ECO:0000313" key="2">
    <source>
        <dbReference type="Proteomes" id="UP001595621"/>
    </source>
</evidence>
<name>A0ABV7G9G5_9GAMM</name>
<sequence>MRYYRGLRKTEVGNSEHKIAEAIKASSVVVHERAAGLIVVAMRPKRKTKLTVGNDIIDSHKTTDSLIAYIVKQLG</sequence>
<gene>
    <name evidence="1" type="ORF">ACFOE0_00445</name>
</gene>
<dbReference type="Proteomes" id="UP001595621">
    <property type="component" value="Unassembled WGS sequence"/>
</dbReference>
<dbReference type="RefSeq" id="WP_248936463.1">
    <property type="nucleotide sequence ID" value="NZ_JAKILF010000005.1"/>
</dbReference>
<dbReference type="EMBL" id="JBHRTD010000001">
    <property type="protein sequence ID" value="MFC3136660.1"/>
    <property type="molecule type" value="Genomic_DNA"/>
</dbReference>
<evidence type="ECO:0000313" key="1">
    <source>
        <dbReference type="EMBL" id="MFC3136660.1"/>
    </source>
</evidence>
<protein>
    <submittedName>
        <fullName evidence="1">Uncharacterized protein</fullName>
    </submittedName>
</protein>